<comment type="caution">
    <text evidence="3">The sequence shown here is derived from an EMBL/GenBank/DDBJ whole genome shotgun (WGS) entry which is preliminary data.</text>
</comment>
<dbReference type="PANTHER" id="PTHR43751">
    <property type="entry name" value="SULFATASE"/>
    <property type="match status" value="1"/>
</dbReference>
<reference evidence="3 4" key="1">
    <citation type="submission" date="2019-02" db="EMBL/GenBank/DDBJ databases">
        <title>Deep-cultivation of Planctomycetes and their phenomic and genomic characterization uncovers novel biology.</title>
        <authorList>
            <person name="Wiegand S."/>
            <person name="Jogler M."/>
            <person name="Boedeker C."/>
            <person name="Pinto D."/>
            <person name="Vollmers J."/>
            <person name="Rivas-Marin E."/>
            <person name="Kohn T."/>
            <person name="Peeters S.H."/>
            <person name="Heuer A."/>
            <person name="Rast P."/>
            <person name="Oberbeckmann S."/>
            <person name="Bunk B."/>
            <person name="Jeske O."/>
            <person name="Meyerdierks A."/>
            <person name="Storesund J.E."/>
            <person name="Kallscheuer N."/>
            <person name="Luecker S."/>
            <person name="Lage O.M."/>
            <person name="Pohl T."/>
            <person name="Merkel B.J."/>
            <person name="Hornburger P."/>
            <person name="Mueller R.-W."/>
            <person name="Bruemmer F."/>
            <person name="Labrenz M."/>
            <person name="Spormann A.M."/>
            <person name="Op Den Camp H."/>
            <person name="Overmann J."/>
            <person name="Amann R."/>
            <person name="Jetten M.S.M."/>
            <person name="Mascher T."/>
            <person name="Medema M.H."/>
            <person name="Devos D.P."/>
            <person name="Kaster A.-K."/>
            <person name="Ovreas L."/>
            <person name="Rohde M."/>
            <person name="Galperin M.Y."/>
            <person name="Jogler C."/>
        </authorList>
    </citation>
    <scope>NUCLEOTIDE SEQUENCE [LARGE SCALE GENOMIC DNA]</scope>
    <source>
        <strain evidence="3 4">Poly41</strain>
    </source>
</reference>
<keyword evidence="3" id="KW-0378">Hydrolase</keyword>
<gene>
    <name evidence="3" type="primary">atsA_138</name>
    <name evidence="3" type="ORF">Poly41_63760</name>
</gene>
<evidence type="ECO:0000259" key="2">
    <source>
        <dbReference type="Pfam" id="PF00884"/>
    </source>
</evidence>
<organism evidence="3 4">
    <name type="scientific">Novipirellula artificiosorum</name>
    <dbReference type="NCBI Taxonomy" id="2528016"/>
    <lineage>
        <taxon>Bacteria</taxon>
        <taxon>Pseudomonadati</taxon>
        <taxon>Planctomycetota</taxon>
        <taxon>Planctomycetia</taxon>
        <taxon>Pirellulales</taxon>
        <taxon>Pirellulaceae</taxon>
        <taxon>Novipirellula</taxon>
    </lineage>
</organism>
<accession>A0A5C6D581</accession>
<dbReference type="RefSeq" id="WP_231616070.1">
    <property type="nucleotide sequence ID" value="NZ_SJPV01000018.1"/>
</dbReference>
<dbReference type="Pfam" id="PF00884">
    <property type="entry name" value="Sulfatase"/>
    <property type="match status" value="1"/>
</dbReference>
<dbReference type="InterPro" id="IPR000917">
    <property type="entry name" value="Sulfatase_N"/>
</dbReference>
<sequence length="457" mass="51075" precursor="true">MMHKFIFAVMFSMLGTTSWAADNRPNIIYIMADDLGYGDLSCFGQTKFKTPNIDRLAAEGITFTDYYAGSTVCAPTRCVLMSGLHTGHAFVRGNREVQPEGQAPMPIDIVTLPRLIKKAGYTTGMFGKWGLGAPGSASDPVEHFDTFYGYNCQRQAHTFYPTHLWHNDKKVPLDSKTYSADLISDQLLQFVRDNKEKPFFAYVPFTIPHAAMHVPEDDHLPWREKWPQFDDKIGKYSGPNVTNPVAAFAGMVTRMDRHVGQLLALLEELGIDNNTIVSFTSDNGPHMEGGHDPKFFDSNGPLKGHKRDLYEGGIRVPFVARWPGTIKPGTKTDLPVAMWDVLPTCLEIAGTEAPAGIDGISYLPALLGQMDRQKKHEYLYWAFYERGGKLAVRWGKWKGVRNNVGKNPNSTLELYDLTKDIGETSNIAAQHPEVVTQLETFLKDAYTPSPDWSFGGR</sequence>
<evidence type="ECO:0000313" key="4">
    <source>
        <dbReference type="Proteomes" id="UP000319143"/>
    </source>
</evidence>
<feature type="signal peptide" evidence="1">
    <location>
        <begin position="1"/>
        <end position="20"/>
    </location>
</feature>
<dbReference type="InterPro" id="IPR052701">
    <property type="entry name" value="GAG_Ulvan_Degrading_Sulfatases"/>
</dbReference>
<dbReference type="Gene3D" id="3.30.1120.10">
    <property type="match status" value="1"/>
</dbReference>
<dbReference type="Proteomes" id="UP000319143">
    <property type="component" value="Unassembled WGS sequence"/>
</dbReference>
<dbReference type="EMBL" id="SJPV01000018">
    <property type="protein sequence ID" value="TWU31185.1"/>
    <property type="molecule type" value="Genomic_DNA"/>
</dbReference>
<dbReference type="EC" id="3.1.6.1" evidence="3"/>
<evidence type="ECO:0000313" key="3">
    <source>
        <dbReference type="EMBL" id="TWU31185.1"/>
    </source>
</evidence>
<feature type="domain" description="Sulfatase N-terminal" evidence="2">
    <location>
        <begin position="25"/>
        <end position="350"/>
    </location>
</feature>
<dbReference type="InterPro" id="IPR017850">
    <property type="entry name" value="Alkaline_phosphatase_core_sf"/>
</dbReference>
<name>A0A5C6D581_9BACT</name>
<dbReference type="GO" id="GO:0004065">
    <property type="term" value="F:arylsulfatase activity"/>
    <property type="evidence" value="ECO:0007669"/>
    <property type="project" value="UniProtKB-EC"/>
</dbReference>
<keyword evidence="4" id="KW-1185">Reference proteome</keyword>
<proteinExistence type="predicted"/>
<evidence type="ECO:0000256" key="1">
    <source>
        <dbReference type="SAM" id="SignalP"/>
    </source>
</evidence>
<dbReference type="PANTHER" id="PTHR43751:SF3">
    <property type="entry name" value="SULFATASE N-TERMINAL DOMAIN-CONTAINING PROTEIN"/>
    <property type="match status" value="1"/>
</dbReference>
<dbReference type="Gene3D" id="3.40.720.10">
    <property type="entry name" value="Alkaline Phosphatase, subunit A"/>
    <property type="match status" value="1"/>
</dbReference>
<keyword evidence="1" id="KW-0732">Signal</keyword>
<feature type="chain" id="PRO_5022884154" evidence="1">
    <location>
        <begin position="21"/>
        <end position="457"/>
    </location>
</feature>
<dbReference type="CDD" id="cd16145">
    <property type="entry name" value="ARS_like"/>
    <property type="match status" value="1"/>
</dbReference>
<dbReference type="AlphaFoldDB" id="A0A5C6D581"/>
<protein>
    <submittedName>
        <fullName evidence="3">Arylsulfatase</fullName>
        <ecNumber evidence="3">3.1.6.1</ecNumber>
    </submittedName>
</protein>
<dbReference type="SUPFAM" id="SSF53649">
    <property type="entry name" value="Alkaline phosphatase-like"/>
    <property type="match status" value="1"/>
</dbReference>